<feature type="transmembrane region" description="Helical" evidence="1">
    <location>
        <begin position="12"/>
        <end position="33"/>
    </location>
</feature>
<dbReference type="Proteomes" id="UP000446348">
    <property type="component" value="Unassembled WGS sequence"/>
</dbReference>
<evidence type="ECO:0000313" key="2">
    <source>
        <dbReference type="EMBL" id="NBI80165.1"/>
    </source>
</evidence>
<name>A0A845RMV4_9FIRM</name>
<organism evidence="2 3">
    <name type="scientific">Anaerotruncus colihominis</name>
    <dbReference type="NCBI Taxonomy" id="169435"/>
    <lineage>
        <taxon>Bacteria</taxon>
        <taxon>Bacillati</taxon>
        <taxon>Bacillota</taxon>
        <taxon>Clostridia</taxon>
        <taxon>Eubacteriales</taxon>
        <taxon>Oscillospiraceae</taxon>
        <taxon>Anaerotruncus</taxon>
    </lineage>
</organism>
<dbReference type="OrthoDB" id="1860886at2"/>
<reference evidence="2 3" key="1">
    <citation type="submission" date="2018-08" db="EMBL/GenBank/DDBJ databases">
        <title>Murine metabolic-syndrome-specific gut microbial biobank.</title>
        <authorList>
            <person name="Liu C."/>
        </authorList>
    </citation>
    <scope>NUCLEOTIDE SEQUENCE [LARGE SCALE GENOMIC DNA]</scope>
    <source>
        <strain evidence="2 3">X69</strain>
    </source>
</reference>
<proteinExistence type="predicted"/>
<evidence type="ECO:0000313" key="3">
    <source>
        <dbReference type="Proteomes" id="UP000446348"/>
    </source>
</evidence>
<feature type="transmembrane region" description="Helical" evidence="1">
    <location>
        <begin position="61"/>
        <end position="81"/>
    </location>
</feature>
<comment type="caution">
    <text evidence="2">The sequence shown here is derived from an EMBL/GenBank/DDBJ whole genome shotgun (WGS) entry which is preliminary data.</text>
</comment>
<gene>
    <name evidence="2" type="ORF">D3Z39_15115</name>
</gene>
<dbReference type="RefSeq" id="WP_160210864.1">
    <property type="nucleotide sequence ID" value="NZ_CAMUSJ010000076.1"/>
</dbReference>
<protein>
    <submittedName>
        <fullName evidence="2">Uncharacterized protein</fullName>
    </submittedName>
</protein>
<keyword evidence="1" id="KW-0812">Transmembrane</keyword>
<keyword evidence="1" id="KW-1133">Transmembrane helix</keyword>
<dbReference type="EMBL" id="QXWZ01000035">
    <property type="protein sequence ID" value="NBI80165.1"/>
    <property type="molecule type" value="Genomic_DNA"/>
</dbReference>
<keyword evidence="1" id="KW-0472">Membrane</keyword>
<accession>A0A845RMV4</accession>
<evidence type="ECO:0000256" key="1">
    <source>
        <dbReference type="SAM" id="Phobius"/>
    </source>
</evidence>
<sequence>MKNRKNKNHTFRTGAIVAAAAFIALSFLAGGMIEISRDVGILRWLRDVAVYLFVNKLVEKLFASIMLGIGVAFVSGMIAYGKASRKYRGSRTTRVRFATEESPGVEKTA</sequence>
<dbReference type="AlphaFoldDB" id="A0A845RMV4"/>